<sequence>MMVLYGCGRDRVVYKWNERVLAAGELQDEGKLDEAEARYRKLLESSPDADARRHVLNELGAIAEERGDWKRALALYKKVWTEEIDDEAGGHALYHAATIVDEELGQTERGLAMKRKVAKRYPKSVSAEFAARDLVGHYEAKGDFDAMRAAVDALYEDVADTPVADNILFAAGESLEVEAKDEDAALPYYRKVYDTYPEGGLADDALWQAAMIYHRRQQWAPAIRLLTRLADNVETSWFVGSYNSPWANDARFELGLIHLMYLDDYDAALAHFERYLEDFPTSLQLDDAGWHIVHLYRLMGDQERYREALGEFIERYPESRYVRDARELLEGDGQ</sequence>
<dbReference type="OrthoDB" id="5498988at2"/>
<protein>
    <submittedName>
        <fullName evidence="1">Tetratricopeptide repeat protein</fullName>
    </submittedName>
</protein>
<dbReference type="InterPro" id="IPR011990">
    <property type="entry name" value="TPR-like_helical_dom_sf"/>
</dbReference>
<dbReference type="Gene3D" id="1.25.40.10">
    <property type="entry name" value="Tetratricopeptide repeat domain"/>
    <property type="match status" value="3"/>
</dbReference>
<dbReference type="AlphaFoldDB" id="A0A4Y6Q2B1"/>
<evidence type="ECO:0000313" key="2">
    <source>
        <dbReference type="Proteomes" id="UP000315995"/>
    </source>
</evidence>
<accession>A0A4Y6Q2B1</accession>
<proteinExistence type="predicted"/>
<dbReference type="InterPro" id="IPR019734">
    <property type="entry name" value="TPR_rpt"/>
</dbReference>
<reference evidence="1 2" key="1">
    <citation type="submission" date="2019-06" db="EMBL/GenBank/DDBJ databases">
        <title>Persicimonas caeni gen. nov., sp. nov., a predatory bacterium isolated from solar saltern.</title>
        <authorList>
            <person name="Wang S."/>
        </authorList>
    </citation>
    <scope>NUCLEOTIDE SEQUENCE [LARGE SCALE GENOMIC DNA]</scope>
    <source>
        <strain evidence="1 2">YN101</strain>
    </source>
</reference>
<dbReference type="SUPFAM" id="SSF48452">
    <property type="entry name" value="TPR-like"/>
    <property type="match status" value="1"/>
</dbReference>
<gene>
    <name evidence="1" type="ORF">FIV42_29480</name>
</gene>
<dbReference type="RefSeq" id="WP_141201172.1">
    <property type="nucleotide sequence ID" value="NZ_CP041186.1"/>
</dbReference>
<evidence type="ECO:0000313" key="1">
    <source>
        <dbReference type="EMBL" id="QDG54728.1"/>
    </source>
</evidence>
<dbReference type="Pfam" id="PF13174">
    <property type="entry name" value="TPR_6"/>
    <property type="match status" value="3"/>
</dbReference>
<organism evidence="1 2">
    <name type="scientific">Persicimonas caeni</name>
    <dbReference type="NCBI Taxonomy" id="2292766"/>
    <lineage>
        <taxon>Bacteria</taxon>
        <taxon>Deltaproteobacteria</taxon>
        <taxon>Bradymonadales</taxon>
        <taxon>Bradymonadaceae</taxon>
        <taxon>Persicimonas</taxon>
    </lineage>
</organism>
<dbReference type="Proteomes" id="UP000315995">
    <property type="component" value="Chromosome"/>
</dbReference>
<dbReference type="Pfam" id="PF13432">
    <property type="entry name" value="TPR_16"/>
    <property type="match status" value="2"/>
</dbReference>
<keyword evidence="2" id="KW-1185">Reference proteome</keyword>
<dbReference type="EMBL" id="CP041186">
    <property type="protein sequence ID" value="QDG54728.1"/>
    <property type="molecule type" value="Genomic_DNA"/>
</dbReference>
<name>A0A4Y6Q2B1_PERCE</name>
<accession>A0A5B8YJV8</accession>